<dbReference type="GO" id="GO:0044877">
    <property type="term" value="F:protein-containing complex binding"/>
    <property type="evidence" value="ECO:0007669"/>
    <property type="project" value="TreeGrafter"/>
</dbReference>
<organism evidence="2 3">
    <name type="scientific">Plantibacter flavus</name>
    <dbReference type="NCBI Taxonomy" id="150123"/>
    <lineage>
        <taxon>Bacteria</taxon>
        <taxon>Bacillati</taxon>
        <taxon>Actinomycetota</taxon>
        <taxon>Actinomycetes</taxon>
        <taxon>Micrococcales</taxon>
        <taxon>Microbacteriaceae</taxon>
        <taxon>Plantibacter</taxon>
    </lineage>
</organism>
<feature type="domain" description="NAD-dependent epimerase/dehydratase" evidence="1">
    <location>
        <begin position="3"/>
        <end position="181"/>
    </location>
</feature>
<gene>
    <name evidence="2" type="ORF">EDD42_3474</name>
</gene>
<dbReference type="InterPro" id="IPR001509">
    <property type="entry name" value="Epimerase_deHydtase"/>
</dbReference>
<protein>
    <submittedName>
        <fullName evidence="2">NADH dehydrogenase</fullName>
    </submittedName>
</protein>
<evidence type="ECO:0000313" key="3">
    <source>
        <dbReference type="Proteomes" id="UP000266915"/>
    </source>
</evidence>
<comment type="caution">
    <text evidence="2">The sequence shown here is derived from an EMBL/GenBank/DDBJ whole genome shotgun (WGS) entry which is preliminary data.</text>
</comment>
<keyword evidence="3" id="KW-1185">Reference proteome</keyword>
<dbReference type="Proteomes" id="UP000266915">
    <property type="component" value="Unassembled WGS sequence"/>
</dbReference>
<evidence type="ECO:0000259" key="1">
    <source>
        <dbReference type="Pfam" id="PF01370"/>
    </source>
</evidence>
<proteinExistence type="predicted"/>
<dbReference type="EMBL" id="RKHL01000001">
    <property type="protein sequence ID" value="ROR83363.1"/>
    <property type="molecule type" value="Genomic_DNA"/>
</dbReference>
<evidence type="ECO:0000313" key="2">
    <source>
        <dbReference type="EMBL" id="ROR83363.1"/>
    </source>
</evidence>
<dbReference type="SUPFAM" id="SSF51735">
    <property type="entry name" value="NAD(P)-binding Rossmann-fold domains"/>
    <property type="match status" value="1"/>
</dbReference>
<accession>A0A3N2C766</accession>
<dbReference type="InterPro" id="IPR036291">
    <property type="entry name" value="NAD(P)-bd_dom_sf"/>
</dbReference>
<dbReference type="AlphaFoldDB" id="A0A3N2C766"/>
<sequence>MRVAITGGTGFVGQHLAERLQHDGHEIVVVSRRTGVEIDDVEALTAAFADCDVVAHCAGINRELGEQTFQRVHVDGTRAVVDAARRAGVGRIVLVSFLRARPDCGSGYHETKWAAEEIVRGSGIAHTVLKFGMIYGAGDHMVDHVTKAVRTFPVFATVGYRERLVRPVPVADAVDVLVAALEGRVSEPTVAVMGAEELELGAAVRRIAHVAGRRPLYVPVPVWTIRLLARATERLMKTPLVAKAQAQMLAEGVSEAAPPAPELPADLRPSRRFDESRIRAALPVGRFTLGDLRLSRSSH</sequence>
<dbReference type="PANTHER" id="PTHR12126:SF11">
    <property type="entry name" value="NADH DEHYDROGENASE [UBIQUINONE] 1 ALPHA SUBCOMPLEX SUBUNIT 9, MITOCHONDRIAL"/>
    <property type="match status" value="1"/>
</dbReference>
<dbReference type="Gene3D" id="3.40.50.720">
    <property type="entry name" value="NAD(P)-binding Rossmann-like Domain"/>
    <property type="match status" value="1"/>
</dbReference>
<name>A0A3N2C766_9MICO</name>
<dbReference type="RefSeq" id="WP_085511203.1">
    <property type="nucleotide sequence ID" value="NZ_FXAP01000002.1"/>
</dbReference>
<reference evidence="2 3" key="1">
    <citation type="submission" date="2018-11" db="EMBL/GenBank/DDBJ databases">
        <title>Sequencing the genomes of 1000 actinobacteria strains.</title>
        <authorList>
            <person name="Klenk H.-P."/>
        </authorList>
    </citation>
    <scope>NUCLEOTIDE SEQUENCE [LARGE SCALE GENOMIC DNA]</scope>
    <source>
        <strain evidence="2 3">DSM 14012</strain>
    </source>
</reference>
<dbReference type="InterPro" id="IPR051207">
    <property type="entry name" value="ComplexI_NDUFA9_subunit"/>
</dbReference>
<dbReference type="PANTHER" id="PTHR12126">
    <property type="entry name" value="NADH-UBIQUINONE OXIDOREDUCTASE 39 KDA SUBUNIT-RELATED"/>
    <property type="match status" value="1"/>
</dbReference>
<dbReference type="Pfam" id="PF01370">
    <property type="entry name" value="Epimerase"/>
    <property type="match status" value="1"/>
</dbReference>